<keyword evidence="2" id="KW-1133">Transmembrane helix</keyword>
<dbReference type="AlphaFoldDB" id="I2N3F9"/>
<protein>
    <submittedName>
        <fullName evidence="3">Uncharacterized protein</fullName>
    </submittedName>
</protein>
<organism evidence="3 4">
    <name type="scientific">Streptomyces tsukubensis (strain DSM 42081 / NBRC 108919 / NRRL 18488 / 9993)</name>
    <dbReference type="NCBI Taxonomy" id="1114943"/>
    <lineage>
        <taxon>Bacteria</taxon>
        <taxon>Bacillati</taxon>
        <taxon>Actinomycetota</taxon>
        <taxon>Actinomycetes</taxon>
        <taxon>Kitasatosporales</taxon>
        <taxon>Streptomycetaceae</taxon>
        <taxon>Streptomyces</taxon>
    </lineage>
</organism>
<accession>I2N3F9</accession>
<gene>
    <name evidence="3" type="ORF">STSU_015155</name>
</gene>
<proteinExistence type="predicted"/>
<reference evidence="3 4" key="1">
    <citation type="journal article" date="2012" name="J. Bacteriol.">
        <title>Draft genome of Streptomyces tsukubaensis NRRL 18488, the producer of the clinically important immunosuppressant tacrolimus (FK506).</title>
        <authorList>
            <person name="Barreiro C."/>
            <person name="Prieto C."/>
            <person name="Sola-Landa A."/>
            <person name="Solera E."/>
            <person name="Martinez-Castro M."/>
            <person name="Perez-Redondo R."/>
            <person name="Garcia-Estrada C."/>
            <person name="Aparicio J.F."/>
            <person name="Fernandez-Martinez L.T."/>
            <person name="Santos-Aberturas J."/>
            <person name="Salehi-Najafabadi Z."/>
            <person name="Rodriguez-Garcia A."/>
            <person name="Tauch A."/>
            <person name="Martin J.F."/>
        </authorList>
    </citation>
    <scope>NUCLEOTIDE SEQUENCE [LARGE SCALE GENOMIC DNA]</scope>
    <source>
        <strain evidence="4">DSM 42081 / NBRC 108919 / NRRL 18488 / 9993</strain>
    </source>
</reference>
<keyword evidence="2" id="KW-0472">Membrane</keyword>
<dbReference type="Proteomes" id="UP000005940">
    <property type="component" value="Chromosome"/>
</dbReference>
<evidence type="ECO:0000313" key="3">
    <source>
        <dbReference type="EMBL" id="QKM68320.1"/>
    </source>
</evidence>
<keyword evidence="4" id="KW-1185">Reference proteome</keyword>
<dbReference type="EMBL" id="CP029159">
    <property type="protein sequence ID" value="QKM68320.1"/>
    <property type="molecule type" value="Genomic_DNA"/>
</dbReference>
<evidence type="ECO:0000256" key="1">
    <source>
        <dbReference type="SAM" id="MobiDB-lite"/>
    </source>
</evidence>
<keyword evidence="2" id="KW-0812">Transmembrane</keyword>
<evidence type="ECO:0000313" key="4">
    <source>
        <dbReference type="Proteomes" id="UP000005940"/>
    </source>
</evidence>
<feature type="transmembrane region" description="Helical" evidence="2">
    <location>
        <begin position="6"/>
        <end position="24"/>
    </location>
</feature>
<evidence type="ECO:0000256" key="2">
    <source>
        <dbReference type="SAM" id="Phobius"/>
    </source>
</evidence>
<dbReference type="RefSeq" id="WP_006347562.1">
    <property type="nucleotide sequence ID" value="NZ_CP029159.1"/>
</dbReference>
<feature type="region of interest" description="Disordered" evidence="1">
    <location>
        <begin position="135"/>
        <end position="165"/>
    </location>
</feature>
<name>I2N3F9_STRT9</name>
<feature type="compositionally biased region" description="Polar residues" evidence="1">
    <location>
        <begin position="144"/>
        <end position="165"/>
    </location>
</feature>
<sequence length="250" mass="27225">MDIVTLLPFILVIGAAALIWTYGGRGRDIQDRLRREQAFLASLPPRSTPGEQTDRLALQALDHLCSASGSAPDVFIDLTGYFVRMRWNAADVHHIMGRLDDLGFAHQVVGPYYPIGEYRYRATVAGVRENMANIGRRESPPGFTINQTSTSGPNTTTVNSPGAQTNVHHHQSQEVTFSYGELSRLLREEATRVPQDVADTALSHADALDAAVANDAEESRDLAVGRIQRFLLTAGDGFQATQALLGLLGN</sequence>